<evidence type="ECO:0000313" key="4">
    <source>
        <dbReference type="EMBL" id="KAK2161272.1"/>
    </source>
</evidence>
<dbReference type="InterPro" id="IPR016186">
    <property type="entry name" value="C-type_lectin-like/link_sf"/>
</dbReference>
<dbReference type="InterPro" id="IPR003609">
    <property type="entry name" value="Pan_app"/>
</dbReference>
<protein>
    <recommendedName>
        <fullName evidence="6">C-type lectin domain-containing protein</fullName>
    </recommendedName>
</protein>
<name>A0AAD9N8R4_9ANNE</name>
<sequence length="174" mass="19758">MIVSNKSINIFLITFCAIAICQIREIYSCDKGIFHELFGKRGEGHIILDINNTSYSQCLRACRLMMKCYRFNFGGTETENGRCQLLGQYTALTIDVRWSYYGRGSSGIFIGAMRLIQNGSDSTFYWISTGQALTFTDWIPSRPTYHLDRNCVYVTSGGWTNHPCSFVGYALCKL</sequence>
<accession>A0AAD9N8R4</accession>
<evidence type="ECO:0008006" key="6">
    <source>
        <dbReference type="Google" id="ProtNLM"/>
    </source>
</evidence>
<dbReference type="EMBL" id="JAODUP010000119">
    <property type="protein sequence ID" value="KAK2161272.1"/>
    <property type="molecule type" value="Genomic_DNA"/>
</dbReference>
<dbReference type="InterPro" id="IPR001304">
    <property type="entry name" value="C-type_lectin-like"/>
</dbReference>
<dbReference type="Gene3D" id="3.10.100.10">
    <property type="entry name" value="Mannose-Binding Protein A, subunit A"/>
    <property type="match status" value="1"/>
</dbReference>
<keyword evidence="5" id="KW-1185">Reference proteome</keyword>
<dbReference type="InterPro" id="IPR016187">
    <property type="entry name" value="CTDL_fold"/>
</dbReference>
<reference evidence="4" key="1">
    <citation type="journal article" date="2023" name="Mol. Biol. Evol.">
        <title>Third-Generation Sequencing Reveals the Adaptive Role of the Epigenome in Three Deep-Sea Polychaetes.</title>
        <authorList>
            <person name="Perez M."/>
            <person name="Aroh O."/>
            <person name="Sun Y."/>
            <person name="Lan Y."/>
            <person name="Juniper S.K."/>
            <person name="Young C.R."/>
            <person name="Angers B."/>
            <person name="Qian P.Y."/>
        </authorList>
    </citation>
    <scope>NUCLEOTIDE SEQUENCE</scope>
    <source>
        <strain evidence="4">P08H-3</strain>
    </source>
</reference>
<dbReference type="PROSITE" id="PS50041">
    <property type="entry name" value="C_TYPE_LECTIN_2"/>
    <property type="match status" value="1"/>
</dbReference>
<evidence type="ECO:0000313" key="5">
    <source>
        <dbReference type="Proteomes" id="UP001208570"/>
    </source>
</evidence>
<comment type="caution">
    <text evidence="4">The sequence shown here is derived from an EMBL/GenBank/DDBJ whole genome shotgun (WGS) entry which is preliminary data.</text>
</comment>
<feature type="domain" description="C-type lectin" evidence="2">
    <location>
        <begin position="108"/>
        <end position="173"/>
    </location>
</feature>
<keyword evidence="1" id="KW-0732">Signal</keyword>
<evidence type="ECO:0000259" key="2">
    <source>
        <dbReference type="PROSITE" id="PS50041"/>
    </source>
</evidence>
<feature type="signal peptide" evidence="1">
    <location>
        <begin position="1"/>
        <end position="23"/>
    </location>
</feature>
<dbReference type="CDD" id="cd00037">
    <property type="entry name" value="CLECT"/>
    <property type="match status" value="1"/>
</dbReference>
<proteinExistence type="predicted"/>
<dbReference type="AlphaFoldDB" id="A0AAD9N8R4"/>
<dbReference type="PROSITE" id="PS50948">
    <property type="entry name" value="PAN"/>
    <property type="match status" value="1"/>
</dbReference>
<evidence type="ECO:0000256" key="1">
    <source>
        <dbReference type="SAM" id="SignalP"/>
    </source>
</evidence>
<organism evidence="4 5">
    <name type="scientific">Paralvinella palmiformis</name>
    <dbReference type="NCBI Taxonomy" id="53620"/>
    <lineage>
        <taxon>Eukaryota</taxon>
        <taxon>Metazoa</taxon>
        <taxon>Spiralia</taxon>
        <taxon>Lophotrochozoa</taxon>
        <taxon>Annelida</taxon>
        <taxon>Polychaeta</taxon>
        <taxon>Sedentaria</taxon>
        <taxon>Canalipalpata</taxon>
        <taxon>Terebellida</taxon>
        <taxon>Terebelliformia</taxon>
        <taxon>Alvinellidae</taxon>
        <taxon>Paralvinella</taxon>
    </lineage>
</organism>
<dbReference type="Pfam" id="PF00059">
    <property type="entry name" value="Lectin_C"/>
    <property type="match status" value="1"/>
</dbReference>
<evidence type="ECO:0000259" key="3">
    <source>
        <dbReference type="PROSITE" id="PS50948"/>
    </source>
</evidence>
<feature type="domain" description="Apple" evidence="3">
    <location>
        <begin position="29"/>
        <end position="105"/>
    </location>
</feature>
<dbReference type="Proteomes" id="UP001208570">
    <property type="component" value="Unassembled WGS sequence"/>
</dbReference>
<feature type="chain" id="PRO_5042095168" description="C-type lectin domain-containing protein" evidence="1">
    <location>
        <begin position="24"/>
        <end position="174"/>
    </location>
</feature>
<dbReference type="SUPFAM" id="SSF56436">
    <property type="entry name" value="C-type lectin-like"/>
    <property type="match status" value="1"/>
</dbReference>
<gene>
    <name evidence="4" type="ORF">LSH36_119g04006</name>
</gene>